<dbReference type="Pfam" id="PF00685">
    <property type="entry name" value="Sulfotransfer_1"/>
    <property type="match status" value="1"/>
</dbReference>
<dbReference type="VEuPathDB" id="FungiDB:SI65_01347"/>
<sequence>MAPSLEATSPITTSTTSGNSQPLPEDKQFRVLEYSDEEHAGNPADLIIGEHGYKFRILDNRPMPPYVTPERYKQSRRLKMRPTDICYSSYPKSGSTWLSYILVLLTDNKGSSLRDSYHWIENNWLYPRSDEYLNDAREPRIFASHMPYHMAVGGDPAQSPGRYIYIARNPMDVCVSYYYFESRKSWAGNYTGDWDHWFHMFLDGKLQRGDWFEHVLSWWQHRDCDNILFLTYEDMKKQPDVEIRKIAEFLGVAGSLTAERLQEILRHVSFSNMKSNEFSGLGDVKELGSAFFRKGQVGSWKEQFSVKQYEEFKRVWDERAGSSGLPFAC</sequence>
<protein>
    <recommendedName>
        <fullName evidence="4">Sulfotransferase domain-containing protein</fullName>
    </recommendedName>
</protein>
<dbReference type="EMBL" id="JXNT01000001">
    <property type="protein sequence ID" value="ODM23758.1"/>
    <property type="molecule type" value="Genomic_DNA"/>
</dbReference>
<dbReference type="PANTHER" id="PTHR11783">
    <property type="entry name" value="SULFOTRANSFERASE SULT"/>
    <property type="match status" value="1"/>
</dbReference>
<keyword evidence="6" id="KW-1185">Reference proteome</keyword>
<reference evidence="5 6" key="1">
    <citation type="journal article" date="2016" name="BMC Genomics">
        <title>Comparative genomic and transcriptomic analyses of the Fuzhuan brick tea-fermentation fungus Aspergillus cristatus.</title>
        <authorList>
            <person name="Ge Y."/>
            <person name="Wang Y."/>
            <person name="Liu Y."/>
            <person name="Tan Y."/>
            <person name="Ren X."/>
            <person name="Zhang X."/>
            <person name="Hyde K.D."/>
            <person name="Liu Y."/>
            <person name="Liu Z."/>
        </authorList>
    </citation>
    <scope>NUCLEOTIDE SEQUENCE [LARGE SCALE GENOMIC DNA]</scope>
    <source>
        <strain evidence="5 6">GZAAS20.1005</strain>
    </source>
</reference>
<gene>
    <name evidence="5" type="ORF">SI65_01347</name>
</gene>
<dbReference type="AlphaFoldDB" id="A0A1E3BS29"/>
<dbReference type="Proteomes" id="UP000094569">
    <property type="component" value="Unassembled WGS sequence"/>
</dbReference>
<organism evidence="5 6">
    <name type="scientific">Aspergillus cristatus</name>
    <name type="common">Chinese Fuzhuan brick tea-fermentation fungus</name>
    <name type="synonym">Eurotium cristatum</name>
    <dbReference type="NCBI Taxonomy" id="573508"/>
    <lineage>
        <taxon>Eukaryota</taxon>
        <taxon>Fungi</taxon>
        <taxon>Dikarya</taxon>
        <taxon>Ascomycota</taxon>
        <taxon>Pezizomycotina</taxon>
        <taxon>Eurotiomycetes</taxon>
        <taxon>Eurotiomycetidae</taxon>
        <taxon>Eurotiales</taxon>
        <taxon>Aspergillaceae</taxon>
        <taxon>Aspergillus</taxon>
        <taxon>Aspergillus subgen. Aspergillus</taxon>
    </lineage>
</organism>
<proteinExistence type="inferred from homology"/>
<keyword evidence="2" id="KW-0808">Transferase</keyword>
<dbReference type="InterPro" id="IPR000863">
    <property type="entry name" value="Sulfotransferase_dom"/>
</dbReference>
<evidence type="ECO:0000256" key="1">
    <source>
        <dbReference type="ARBA" id="ARBA00005771"/>
    </source>
</evidence>
<comment type="similarity">
    <text evidence="1">Belongs to the sulfotransferase 1 family.</text>
</comment>
<feature type="domain" description="Sulfotransferase" evidence="4">
    <location>
        <begin position="82"/>
        <end position="322"/>
    </location>
</feature>
<evidence type="ECO:0000256" key="3">
    <source>
        <dbReference type="SAM" id="MobiDB-lite"/>
    </source>
</evidence>
<comment type="caution">
    <text evidence="5">The sequence shown here is derived from an EMBL/GenBank/DDBJ whole genome shotgun (WGS) entry which is preliminary data.</text>
</comment>
<name>A0A1E3BS29_ASPCR</name>
<evidence type="ECO:0000313" key="5">
    <source>
        <dbReference type="EMBL" id="ODM23758.1"/>
    </source>
</evidence>
<accession>A0A1E3BS29</accession>
<evidence type="ECO:0000256" key="2">
    <source>
        <dbReference type="ARBA" id="ARBA00022679"/>
    </source>
</evidence>
<dbReference type="GO" id="GO:0008146">
    <property type="term" value="F:sulfotransferase activity"/>
    <property type="evidence" value="ECO:0007669"/>
    <property type="project" value="InterPro"/>
</dbReference>
<evidence type="ECO:0000259" key="4">
    <source>
        <dbReference type="Pfam" id="PF00685"/>
    </source>
</evidence>
<feature type="region of interest" description="Disordered" evidence="3">
    <location>
        <begin position="1"/>
        <end position="25"/>
    </location>
</feature>
<feature type="compositionally biased region" description="Polar residues" evidence="3">
    <location>
        <begin position="1"/>
        <end position="22"/>
    </location>
</feature>
<dbReference type="OrthoDB" id="205623at2759"/>
<evidence type="ECO:0000313" key="6">
    <source>
        <dbReference type="Proteomes" id="UP000094569"/>
    </source>
</evidence>
<dbReference type="Gene3D" id="3.40.50.300">
    <property type="entry name" value="P-loop containing nucleotide triphosphate hydrolases"/>
    <property type="match status" value="1"/>
</dbReference>
<dbReference type="InterPro" id="IPR027417">
    <property type="entry name" value="P-loop_NTPase"/>
</dbReference>
<dbReference type="STRING" id="573508.A0A1E3BS29"/>
<dbReference type="SUPFAM" id="SSF52540">
    <property type="entry name" value="P-loop containing nucleoside triphosphate hydrolases"/>
    <property type="match status" value="1"/>
</dbReference>